<feature type="region of interest" description="Disordered" evidence="1">
    <location>
        <begin position="1"/>
        <end position="368"/>
    </location>
</feature>
<evidence type="ECO:0000313" key="3">
    <source>
        <dbReference type="WBParaSite" id="Pan_g11772.t1"/>
    </source>
</evidence>
<feature type="region of interest" description="Disordered" evidence="1">
    <location>
        <begin position="375"/>
        <end position="394"/>
    </location>
</feature>
<proteinExistence type="predicted"/>
<sequence length="575" mass="61470">MQNDQNPPTPQDGVPGNLQQAPRSNQSGPSPGRFAGIPSVENLNQPSPASQRGHLHPNFQMRPGFMQAPLGDHGGPTPSPRSQGSSGGGGPMQFRPVRSPMNRSASGNSQVPSNYYNQNSPYANMNYNPMGENPSGGGGYGSSAASMQSAYRGQPVPFPSSNPGSVQGPGGTGNSPFPGPGPSSGGIGLGGQAPVSRASPFPGPGPGSNAGFPGPGPSSNTLGFPGPGPSGSSPFPGSGSSAPNPSTYYPPRSNENPGFGGLGPSGVPQRPSVPTGSVSFRPELSNQPPILQPQVPQHQVQQMQQDQYIRQQQQEFLRQNPRFISQPQPRPHLPPGDAPGPSNQPIRRVSPPPQAFQAPAPEPIPPLNLDFPLHLVPPPFPGPGPDPDDSPNEPWKDRVISLVPAPTITLISLEGLHNQSVGYLCGFAKDIIQEINTRVIHIMGTCRNPNWTAALFADTEVEFRYTRYLMKKLVEIRTFVDRRLIDTPDITANEFIQMVAFSSEKPKIPAEVEKLREEFAKNTDLLIQISSRMKEAEWLSACGDPRATGSSTRDDLIRMTNYEESRRRQMSRGGM</sequence>
<reference evidence="2" key="1">
    <citation type="journal article" date="2013" name="Genetics">
        <title>The draft genome and transcriptome of Panagrellus redivivus are shaped by the harsh demands of a free-living lifestyle.</title>
        <authorList>
            <person name="Srinivasan J."/>
            <person name="Dillman A.R."/>
            <person name="Macchietto M.G."/>
            <person name="Heikkinen L."/>
            <person name="Lakso M."/>
            <person name="Fracchia K.M."/>
            <person name="Antoshechkin I."/>
            <person name="Mortazavi A."/>
            <person name="Wong G."/>
            <person name="Sternberg P.W."/>
        </authorList>
    </citation>
    <scope>NUCLEOTIDE SEQUENCE [LARGE SCALE GENOMIC DNA]</scope>
    <source>
        <strain evidence="2">MT8872</strain>
    </source>
</reference>
<feature type="compositionally biased region" description="Polar residues" evidence="1">
    <location>
        <begin position="41"/>
        <end position="50"/>
    </location>
</feature>
<reference evidence="3" key="2">
    <citation type="submission" date="2020-10" db="UniProtKB">
        <authorList>
            <consortium name="WormBaseParasite"/>
        </authorList>
    </citation>
    <scope>IDENTIFICATION</scope>
</reference>
<name>A0A7E4ZQW2_PANRE</name>
<dbReference type="WBParaSite" id="Pan_g11772.t1">
    <property type="protein sequence ID" value="Pan_g11772.t1"/>
    <property type="gene ID" value="Pan_g11772"/>
</dbReference>
<feature type="compositionally biased region" description="Pro residues" evidence="1">
    <location>
        <begin position="328"/>
        <end position="338"/>
    </location>
</feature>
<keyword evidence="2" id="KW-1185">Reference proteome</keyword>
<feature type="compositionally biased region" description="Low complexity" evidence="1">
    <location>
        <begin position="230"/>
        <end position="246"/>
    </location>
</feature>
<feature type="compositionally biased region" description="Low complexity" evidence="1">
    <location>
        <begin position="287"/>
        <end position="314"/>
    </location>
</feature>
<feature type="compositionally biased region" description="Polar residues" evidence="1">
    <location>
        <begin position="101"/>
        <end position="127"/>
    </location>
</feature>
<feature type="compositionally biased region" description="Gly residues" evidence="1">
    <location>
        <begin position="182"/>
        <end position="191"/>
    </location>
</feature>
<feature type="compositionally biased region" description="Pro residues" evidence="1">
    <location>
        <begin position="350"/>
        <end position="366"/>
    </location>
</feature>
<dbReference type="AlphaFoldDB" id="A0A7E4ZQW2"/>
<dbReference type="Proteomes" id="UP000492821">
    <property type="component" value="Unassembled WGS sequence"/>
</dbReference>
<evidence type="ECO:0000256" key="1">
    <source>
        <dbReference type="SAM" id="MobiDB-lite"/>
    </source>
</evidence>
<feature type="compositionally biased region" description="Polar residues" evidence="1">
    <location>
        <begin position="17"/>
        <end position="29"/>
    </location>
</feature>
<organism evidence="2 3">
    <name type="scientific">Panagrellus redivivus</name>
    <name type="common">Microworm</name>
    <dbReference type="NCBI Taxonomy" id="6233"/>
    <lineage>
        <taxon>Eukaryota</taxon>
        <taxon>Metazoa</taxon>
        <taxon>Ecdysozoa</taxon>
        <taxon>Nematoda</taxon>
        <taxon>Chromadorea</taxon>
        <taxon>Rhabditida</taxon>
        <taxon>Tylenchina</taxon>
        <taxon>Panagrolaimomorpha</taxon>
        <taxon>Panagrolaimoidea</taxon>
        <taxon>Panagrolaimidae</taxon>
        <taxon>Panagrellus</taxon>
    </lineage>
</organism>
<evidence type="ECO:0000313" key="2">
    <source>
        <dbReference type="Proteomes" id="UP000492821"/>
    </source>
</evidence>
<protein>
    <submittedName>
        <fullName evidence="3">Trithorax group protein osa</fullName>
    </submittedName>
</protein>
<feature type="compositionally biased region" description="Pro residues" evidence="1">
    <location>
        <begin position="375"/>
        <end position="385"/>
    </location>
</feature>
<accession>A0A7E4ZQW2</accession>